<dbReference type="PANTHER" id="PTHR42884">
    <property type="entry name" value="PROPROTEIN CONVERTASE SUBTILISIN/KEXIN-RELATED"/>
    <property type="match status" value="1"/>
</dbReference>
<keyword evidence="20" id="KW-1185">Reference proteome</keyword>
<evidence type="ECO:0000256" key="1">
    <source>
        <dbReference type="ARBA" id="ARBA00001913"/>
    </source>
</evidence>
<keyword evidence="6" id="KW-0732">Signal</keyword>
<evidence type="ECO:0000256" key="8">
    <source>
        <dbReference type="ARBA" id="ARBA00022825"/>
    </source>
</evidence>
<dbReference type="PRINTS" id="PR00723">
    <property type="entry name" value="SUBTILISIN"/>
</dbReference>
<comment type="cofactor">
    <cofactor evidence="1">
        <name>Ca(2+)</name>
        <dbReference type="ChEBI" id="CHEBI:29108"/>
    </cofactor>
</comment>
<keyword evidence="7 17" id="KW-0378">Hydrolase</keyword>
<feature type="active site" description="Charge relay system" evidence="16 17">
    <location>
        <position position="142"/>
    </location>
</feature>
<evidence type="ECO:0000256" key="12">
    <source>
        <dbReference type="ARBA" id="ARBA00023157"/>
    </source>
</evidence>
<dbReference type="PROSITE" id="PS00136">
    <property type="entry name" value="SUBTILASE_ASP"/>
    <property type="match status" value="1"/>
</dbReference>
<keyword evidence="9" id="KW-0106">Calcium</keyword>
<dbReference type="PROSITE" id="PS51892">
    <property type="entry name" value="SUBTILASE"/>
    <property type="match status" value="1"/>
</dbReference>
<dbReference type="InterPro" id="IPR002884">
    <property type="entry name" value="P_dom"/>
</dbReference>
<dbReference type="Gene3D" id="3.40.50.200">
    <property type="entry name" value="Peptidase S8/S53 domain"/>
    <property type="match status" value="1"/>
</dbReference>
<dbReference type="PROSITE" id="PS00137">
    <property type="entry name" value="SUBTILASE_HIS"/>
    <property type="match status" value="1"/>
</dbReference>
<keyword evidence="11" id="KW-0865">Zymogen</keyword>
<dbReference type="AlphaFoldDB" id="A0ABD2NE19"/>
<dbReference type="FunFam" id="3.40.50.200:FF:000001">
    <property type="entry name" value="Furin 2, isoform B"/>
    <property type="match status" value="1"/>
</dbReference>
<evidence type="ECO:0000256" key="13">
    <source>
        <dbReference type="ARBA" id="ARBA00023180"/>
    </source>
</evidence>
<dbReference type="EC" id="3.4.21.75" evidence="15"/>
<dbReference type="InterPro" id="IPR022398">
    <property type="entry name" value="Peptidase_S8_His-AS"/>
</dbReference>
<feature type="active site" description="Charge relay system" evidence="16 17">
    <location>
        <position position="183"/>
    </location>
</feature>
<evidence type="ECO:0000256" key="16">
    <source>
        <dbReference type="PIRSR" id="PIRSR615500-1"/>
    </source>
</evidence>
<comment type="catalytic activity">
    <reaction evidence="14">
        <text>Release of mature proteins from their proproteins by cleavage of -Arg-Xaa-Yaa-Arg-|-Zaa- bonds, where Xaa can be any amino acid and Yaa is Arg or Lys. Releases albumin, complement component C3 and von Willebrand factor from their respective precursors.</text>
        <dbReference type="EC" id="3.4.21.75"/>
    </reaction>
</comment>
<dbReference type="InterPro" id="IPR034182">
    <property type="entry name" value="Kexin/furin"/>
</dbReference>
<proteinExistence type="inferred from homology"/>
<evidence type="ECO:0000256" key="2">
    <source>
        <dbReference type="ARBA" id="ARBA00004394"/>
    </source>
</evidence>
<evidence type="ECO:0000256" key="5">
    <source>
        <dbReference type="ARBA" id="ARBA00022685"/>
    </source>
</evidence>
<protein>
    <recommendedName>
        <fullName evidence="15">furin</fullName>
        <ecNumber evidence="15">3.4.21.75</ecNumber>
    </recommendedName>
</protein>
<dbReference type="SUPFAM" id="SSF52743">
    <property type="entry name" value="Subtilisin-like"/>
    <property type="match status" value="1"/>
</dbReference>
<dbReference type="PROSITE" id="PS00138">
    <property type="entry name" value="SUBTILASE_SER"/>
    <property type="match status" value="1"/>
</dbReference>
<evidence type="ECO:0000256" key="4">
    <source>
        <dbReference type="ARBA" id="ARBA00022670"/>
    </source>
</evidence>
<name>A0ABD2NE19_9CUCU</name>
<feature type="active site" description="Charge relay system" evidence="16 17">
    <location>
        <position position="357"/>
    </location>
</feature>
<dbReference type="Proteomes" id="UP001516400">
    <property type="component" value="Unassembled WGS sequence"/>
</dbReference>
<keyword evidence="5" id="KW-0165">Cleavage on pair of basic residues</keyword>
<dbReference type="Gene3D" id="2.60.120.260">
    <property type="entry name" value="Galactose-binding domain-like"/>
    <property type="match status" value="1"/>
</dbReference>
<dbReference type="FunFam" id="2.60.120.260:FF:000006">
    <property type="entry name" value="Proprotein convertase subtilisin/kexin type 5"/>
    <property type="match status" value="1"/>
</dbReference>
<evidence type="ECO:0000256" key="3">
    <source>
        <dbReference type="ARBA" id="ARBA00005325"/>
    </source>
</evidence>
<evidence type="ECO:0000256" key="7">
    <source>
        <dbReference type="ARBA" id="ARBA00022801"/>
    </source>
</evidence>
<comment type="similarity">
    <text evidence="3">Belongs to the peptidase S8 family. Furin subfamily.</text>
</comment>
<accession>A0ABD2NE19</accession>
<keyword evidence="4 17" id="KW-0645">Protease</keyword>
<dbReference type="GO" id="GO:0004252">
    <property type="term" value="F:serine-type endopeptidase activity"/>
    <property type="evidence" value="ECO:0007669"/>
    <property type="project" value="UniProtKB-UniRule"/>
</dbReference>
<dbReference type="InterPro" id="IPR036852">
    <property type="entry name" value="Peptidase_S8/S53_dom_sf"/>
</dbReference>
<dbReference type="SUPFAM" id="SSF49785">
    <property type="entry name" value="Galactose-binding domain-like"/>
    <property type="match status" value="1"/>
</dbReference>
<reference evidence="19 20" key="1">
    <citation type="journal article" date="2021" name="BMC Biol.">
        <title>Horizontally acquired antibacterial genes associated with adaptive radiation of ladybird beetles.</title>
        <authorList>
            <person name="Li H.S."/>
            <person name="Tang X.F."/>
            <person name="Huang Y.H."/>
            <person name="Xu Z.Y."/>
            <person name="Chen M.L."/>
            <person name="Du X.Y."/>
            <person name="Qiu B.Y."/>
            <person name="Chen P.T."/>
            <person name="Zhang W."/>
            <person name="Slipinski A."/>
            <person name="Escalona H.E."/>
            <person name="Waterhouse R.M."/>
            <person name="Zwick A."/>
            <person name="Pang H."/>
        </authorList>
    </citation>
    <scope>NUCLEOTIDE SEQUENCE [LARGE SCALE GENOMIC DNA]</scope>
    <source>
        <strain evidence="19">SYSU2018</strain>
    </source>
</reference>
<dbReference type="PROSITE" id="PS51829">
    <property type="entry name" value="P_HOMO_B"/>
    <property type="match status" value="1"/>
</dbReference>
<dbReference type="Pfam" id="PF00082">
    <property type="entry name" value="Peptidase_S8"/>
    <property type="match status" value="1"/>
</dbReference>
<dbReference type="InterPro" id="IPR023827">
    <property type="entry name" value="Peptidase_S8_Asp-AS"/>
</dbReference>
<dbReference type="InterPro" id="IPR008979">
    <property type="entry name" value="Galactose-bd-like_sf"/>
</dbReference>
<evidence type="ECO:0000256" key="14">
    <source>
        <dbReference type="ARBA" id="ARBA00035756"/>
    </source>
</evidence>
<keyword evidence="13" id="KW-0325">Glycoprotein</keyword>
<evidence type="ECO:0000256" key="17">
    <source>
        <dbReference type="PROSITE-ProRule" id="PRU01240"/>
    </source>
</evidence>
<dbReference type="GO" id="GO:0000139">
    <property type="term" value="C:Golgi membrane"/>
    <property type="evidence" value="ECO:0007669"/>
    <property type="project" value="UniProtKB-SubCell"/>
</dbReference>
<dbReference type="GO" id="GO:0006508">
    <property type="term" value="P:proteolysis"/>
    <property type="evidence" value="ECO:0007669"/>
    <property type="project" value="UniProtKB-KW"/>
</dbReference>
<evidence type="ECO:0000256" key="15">
    <source>
        <dbReference type="ARBA" id="ARBA00038993"/>
    </source>
</evidence>
<organism evidence="19 20">
    <name type="scientific">Cryptolaemus montrouzieri</name>
    <dbReference type="NCBI Taxonomy" id="559131"/>
    <lineage>
        <taxon>Eukaryota</taxon>
        <taxon>Metazoa</taxon>
        <taxon>Ecdysozoa</taxon>
        <taxon>Arthropoda</taxon>
        <taxon>Hexapoda</taxon>
        <taxon>Insecta</taxon>
        <taxon>Pterygota</taxon>
        <taxon>Neoptera</taxon>
        <taxon>Endopterygota</taxon>
        <taxon>Coleoptera</taxon>
        <taxon>Polyphaga</taxon>
        <taxon>Cucujiformia</taxon>
        <taxon>Coccinelloidea</taxon>
        <taxon>Coccinellidae</taxon>
        <taxon>Scymninae</taxon>
        <taxon>Scymnini</taxon>
        <taxon>Cryptolaemus</taxon>
    </lineage>
</organism>
<dbReference type="EMBL" id="JABFTP020000103">
    <property type="protein sequence ID" value="KAL3276937.1"/>
    <property type="molecule type" value="Genomic_DNA"/>
</dbReference>
<feature type="domain" description="P/Homo B" evidence="18">
    <location>
        <begin position="433"/>
        <end position="548"/>
    </location>
</feature>
<sequence>MFQVKGFANTYLFIYDDLNYLPHTKRQNINRSLCDTKILWAEEQHVKYRQKRDFMEISDIPHERVKRIFPYEELINSGNQEKLKRISVNQQEGVLFNDELWNQQWYLKDTRTTKQLPKLDLNVLKVYRSGITGKGVRISVLDDGLEYTHDDLFANYDPEISYDCNEDDYDPLPRYDMAKTNNHGTRCAGEIAMVANNKKCGIGVAFNARIGGIKVLDGLVTDRLEGTALSFGLGLIDIYSASWGPTDDGETVDGPGKLALEALERGTRMGRRGRGSIFVWASGNGGGRGDNCNCDGYLNSIYTISIGSANERGIFPWYGEACASILAVTYSSGAYRDQMIVTTDLYNNCTVRHTGTSASAPLAAGILALVLEVNPSLTWRDIQHLLVWTSDAVPLKKNPGWKKNGAGLWFSTKFGYGLLNAYHLVKRARNWITVPEKSACKVQMLRKSSILRAFEPVTISLFTSACKWTSAEINYLEHVEIKTTIKYSRRGSLEIWLTSPLGTKVQLLSSRKLDVSRDGFQKWTFMSVMTWGEPPQGFWMLTVRDKVD</sequence>
<keyword evidence="10" id="KW-0333">Golgi apparatus</keyword>
<evidence type="ECO:0000256" key="9">
    <source>
        <dbReference type="ARBA" id="ARBA00022837"/>
    </source>
</evidence>
<keyword evidence="12" id="KW-1015">Disulfide bond</keyword>
<dbReference type="CDD" id="cd04059">
    <property type="entry name" value="Peptidases_S8_Protein_convertases_Kexins_Furin-like"/>
    <property type="match status" value="1"/>
</dbReference>
<evidence type="ECO:0000313" key="19">
    <source>
        <dbReference type="EMBL" id="KAL3276937.1"/>
    </source>
</evidence>
<evidence type="ECO:0000256" key="10">
    <source>
        <dbReference type="ARBA" id="ARBA00023034"/>
    </source>
</evidence>
<evidence type="ECO:0000259" key="18">
    <source>
        <dbReference type="PROSITE" id="PS51829"/>
    </source>
</evidence>
<dbReference type="InterPro" id="IPR000209">
    <property type="entry name" value="Peptidase_S8/S53_dom"/>
</dbReference>
<keyword evidence="8 17" id="KW-0720">Serine protease</keyword>
<dbReference type="PANTHER" id="PTHR42884:SF14">
    <property type="entry name" value="NEUROENDOCRINE CONVERTASE 1"/>
    <property type="match status" value="1"/>
</dbReference>
<dbReference type="InterPro" id="IPR023828">
    <property type="entry name" value="Peptidase_S8_Ser-AS"/>
</dbReference>
<gene>
    <name evidence="19" type="ORF">HHI36_012303</name>
</gene>
<evidence type="ECO:0000256" key="6">
    <source>
        <dbReference type="ARBA" id="ARBA00022729"/>
    </source>
</evidence>
<dbReference type="Pfam" id="PF01483">
    <property type="entry name" value="P_proprotein"/>
    <property type="match status" value="1"/>
</dbReference>
<comment type="subcellular location">
    <subcellularLocation>
        <location evidence="2">Golgi apparatus membrane</location>
    </subcellularLocation>
</comment>
<evidence type="ECO:0000313" key="20">
    <source>
        <dbReference type="Proteomes" id="UP001516400"/>
    </source>
</evidence>
<evidence type="ECO:0000256" key="11">
    <source>
        <dbReference type="ARBA" id="ARBA00023145"/>
    </source>
</evidence>
<dbReference type="InterPro" id="IPR015500">
    <property type="entry name" value="Peptidase_S8_subtilisin-rel"/>
</dbReference>
<comment type="caution">
    <text evidence="19">The sequence shown here is derived from an EMBL/GenBank/DDBJ whole genome shotgun (WGS) entry which is preliminary data.</text>
</comment>